<dbReference type="PANTHER" id="PTHR43341">
    <property type="entry name" value="AMINO ACID PERMEASE"/>
    <property type="match status" value="1"/>
</dbReference>
<feature type="transmembrane region" description="Helical" evidence="10">
    <location>
        <begin position="641"/>
        <end position="658"/>
    </location>
</feature>
<dbReference type="Proteomes" id="UP000790833">
    <property type="component" value="Unassembled WGS sequence"/>
</dbReference>
<feature type="compositionally biased region" description="Low complexity" evidence="9">
    <location>
        <begin position="1"/>
        <end position="20"/>
    </location>
</feature>
<dbReference type="InterPro" id="IPR011701">
    <property type="entry name" value="MFS"/>
</dbReference>
<dbReference type="RefSeq" id="XP_043050732.1">
    <property type="nucleotide sequence ID" value="XM_043194408.1"/>
</dbReference>
<keyword evidence="7 10" id="KW-1133">Transmembrane helix</keyword>
<dbReference type="PROSITE" id="PS50850">
    <property type="entry name" value="MFS"/>
    <property type="match status" value="1"/>
</dbReference>
<dbReference type="InterPro" id="IPR036259">
    <property type="entry name" value="MFS_trans_sf"/>
</dbReference>
<dbReference type="OrthoDB" id="3900342at2759"/>
<dbReference type="Gene3D" id="1.20.1740.10">
    <property type="entry name" value="Amino acid/polyamine transporter I"/>
    <property type="match status" value="1"/>
</dbReference>
<keyword evidence="13" id="KW-1185">Reference proteome</keyword>
<comment type="subcellular location">
    <subcellularLocation>
        <location evidence="1">Cell membrane</location>
        <topology evidence="1">Multi-pass membrane protein</topology>
    </subcellularLocation>
</comment>
<evidence type="ECO:0000256" key="6">
    <source>
        <dbReference type="ARBA" id="ARBA00022970"/>
    </source>
</evidence>
<dbReference type="EMBL" id="JAHMUF010000004">
    <property type="protein sequence ID" value="KAG7195185.1"/>
    <property type="molecule type" value="Genomic_DNA"/>
</dbReference>
<keyword evidence="3" id="KW-0813">Transport</keyword>
<dbReference type="AlphaFoldDB" id="A0A9P7VCC0"/>
<evidence type="ECO:0000256" key="4">
    <source>
        <dbReference type="ARBA" id="ARBA00022475"/>
    </source>
</evidence>
<feature type="transmembrane region" description="Helical" evidence="10">
    <location>
        <begin position="258"/>
        <end position="279"/>
    </location>
</feature>
<feature type="transmembrane region" description="Helical" evidence="10">
    <location>
        <begin position="895"/>
        <end position="918"/>
    </location>
</feature>
<keyword evidence="4" id="KW-1003">Cell membrane</keyword>
<feature type="domain" description="Major facilitator superfamily (MFS) profile" evidence="11">
    <location>
        <begin position="576"/>
        <end position="998"/>
    </location>
</feature>
<feature type="transmembrane region" description="Helical" evidence="10">
    <location>
        <begin position="105"/>
        <end position="126"/>
    </location>
</feature>
<comment type="similarity">
    <text evidence="2">Belongs to the amino acid-polyamine-organocation (APC) superfamily. YAT (TC 2.A.3.10) family.</text>
</comment>
<reference evidence="12" key="1">
    <citation type="submission" date="2021-03" db="EMBL/GenBank/DDBJ databases">
        <authorList>
            <person name="Palmer J.M."/>
        </authorList>
    </citation>
    <scope>NUCLEOTIDE SEQUENCE</scope>
    <source>
        <strain evidence="12">ARV_011</strain>
    </source>
</reference>
<dbReference type="FunFam" id="1.20.1740.10:FF:000017">
    <property type="entry name" value="Amino acid permease"/>
    <property type="match status" value="1"/>
</dbReference>
<feature type="transmembrane region" description="Helical" evidence="10">
    <location>
        <begin position="971"/>
        <end position="994"/>
    </location>
</feature>
<feature type="transmembrane region" description="Helical" evidence="10">
    <location>
        <begin position="426"/>
        <end position="445"/>
    </location>
</feature>
<feature type="transmembrane region" description="Helical" evidence="10">
    <location>
        <begin position="220"/>
        <end position="238"/>
    </location>
</feature>
<dbReference type="InterPro" id="IPR004762">
    <property type="entry name" value="Amino_acid_permease_fungi"/>
</dbReference>
<feature type="transmembrane region" description="Helical" evidence="10">
    <location>
        <begin position="188"/>
        <end position="208"/>
    </location>
</feature>
<evidence type="ECO:0000256" key="5">
    <source>
        <dbReference type="ARBA" id="ARBA00022692"/>
    </source>
</evidence>
<evidence type="ECO:0000256" key="9">
    <source>
        <dbReference type="SAM" id="MobiDB-lite"/>
    </source>
</evidence>
<dbReference type="GO" id="GO:0015171">
    <property type="term" value="F:amino acid transmembrane transporter activity"/>
    <property type="evidence" value="ECO:0007669"/>
    <property type="project" value="TreeGrafter"/>
</dbReference>
<sequence>MGEKLNSNSSTLSASNSVISPYGETESKHRWQNFKDSFKQAKKPEYEQLDEDSLTEIQRINIKTATSLLQRELKPRHLQMIAIASSIGTGLFIGSGSALSTGGPGGILIAWVLTGSAILCTMQALIELSVTFPISGSFNVYASRFIDPSVGFSVAWNYVFQYLTLLPLELVAASITIQYWNTSINPDVWVAIFYLVVIAINFFGVRAYGEAEFIFSSIKVLAVVGFIIVSIVLAAGGGPTGNYVGAKYWHDPGAFSNGFKGVASVFVTAAFSFAGTELVGLTAAEAKNPRHALPKATKQVFWRILMFYVVSLTLIAFLVPYNDPRLMNGSSSVDISASPFVIAINNGGIKVLPSIMNVVILISVISVGSSCVYATTRTVTSLAEQGLAPLFLGYIDRKGRPIIAIVITNIFGLLAFIAASHKQNAVFTWLLSISGLSAIFTWLSINIAHLRFRRALKVQGRSTEELIYSSQTGVIGSIYAACLNILVLIVTFWEAVWPLGSKPNAEAFFEVYLGFVILIIFYVGHKIYRRNWVLFIRAKDIDIDSGRRELDLEALKEELAEERAILAAKPLLSNRDIRLLWASVFFRMLSYGLTNQVLVLFLELIKVKPSQIGGFMTWTLIGDALISFFLTLYADKIGRRVVLIVGSIMMLGAGLIFSRSTSFPILLLAAIVGVISPSGDETGPFKSVEEACIAHLTPTNHLPEIFALHGLISTAGAAVGALSSGLIVDYFHKVRGWEILEVYRSIFVIYAGMAVVKLFIFLLLSEKCELGDDNVKESTTELPNETTPLEVSSEEGSLIECEPEISKNALSTSTRRNLYSLLAIFMLDSLGYGFMPSAWTIFYFKKFFKVSATHLGILFFITNSVDSISSIPSAYLTKFLGPVKSILFTQAPSAVFFLLIGFISQFWVAAFLLILYYLTMTMDVVPRQVLLVSIIPKKELSKFLGLVNIGKTYARCVGPIFTGGLAEKGKLYYGFFINGACVLLADLILGTNFLHLDEDISKDLHKFEQLK</sequence>
<dbReference type="Pfam" id="PF00324">
    <property type="entry name" value="AA_permease"/>
    <property type="match status" value="1"/>
</dbReference>
<dbReference type="Gene3D" id="1.20.1250.20">
    <property type="entry name" value="MFS general substrate transporter like domains"/>
    <property type="match status" value="2"/>
</dbReference>
<accession>A0A9P7VCC0</accession>
<dbReference type="InterPro" id="IPR050524">
    <property type="entry name" value="APC_YAT"/>
</dbReference>
<feature type="transmembrane region" description="Helical" evidence="10">
    <location>
        <begin position="818"/>
        <end position="843"/>
    </location>
</feature>
<feature type="transmembrane region" description="Helical" evidence="10">
    <location>
        <begin position="300"/>
        <end position="321"/>
    </location>
</feature>
<dbReference type="Pfam" id="PF07690">
    <property type="entry name" value="MFS_1"/>
    <property type="match status" value="2"/>
</dbReference>
<proteinExistence type="inferred from homology"/>
<dbReference type="SUPFAM" id="SSF103473">
    <property type="entry name" value="MFS general substrate transporter"/>
    <property type="match status" value="1"/>
</dbReference>
<dbReference type="GeneID" id="66117084"/>
<evidence type="ECO:0000256" key="1">
    <source>
        <dbReference type="ARBA" id="ARBA00004651"/>
    </source>
</evidence>
<name>A0A9P7VCC0_9ASCO</name>
<protein>
    <submittedName>
        <fullName evidence="12">Glyceraldehyde-3-phosphate dehydrogenase 1</fullName>
    </submittedName>
</protein>
<feature type="transmembrane region" description="Helical" evidence="10">
    <location>
        <begin position="742"/>
        <end position="764"/>
    </location>
</feature>
<feature type="transmembrane region" description="Helical" evidence="10">
    <location>
        <begin position="355"/>
        <end position="375"/>
    </location>
</feature>
<feature type="transmembrane region" description="Helical" evidence="10">
    <location>
        <begin position="579"/>
        <end position="602"/>
    </location>
</feature>
<dbReference type="GO" id="GO:0005886">
    <property type="term" value="C:plasma membrane"/>
    <property type="evidence" value="ECO:0007669"/>
    <property type="project" value="UniProtKB-SubCell"/>
</dbReference>
<feature type="transmembrane region" description="Helical" evidence="10">
    <location>
        <begin position="466"/>
        <end position="493"/>
    </location>
</feature>
<feature type="transmembrane region" description="Helical" evidence="10">
    <location>
        <begin position="614"/>
        <end position="634"/>
    </location>
</feature>
<feature type="transmembrane region" description="Helical" evidence="10">
    <location>
        <begin position="706"/>
        <end position="730"/>
    </location>
</feature>
<feature type="transmembrane region" description="Helical" evidence="10">
    <location>
        <begin position="855"/>
        <end position="875"/>
    </location>
</feature>
<comment type="caution">
    <text evidence="12">The sequence shown here is derived from an EMBL/GenBank/DDBJ whole genome shotgun (WGS) entry which is preliminary data.</text>
</comment>
<feature type="transmembrane region" description="Helical" evidence="10">
    <location>
        <begin position="402"/>
        <end position="420"/>
    </location>
</feature>
<keyword evidence="6" id="KW-0029">Amino-acid transport</keyword>
<evidence type="ECO:0000259" key="11">
    <source>
        <dbReference type="PROSITE" id="PS50850"/>
    </source>
</evidence>
<evidence type="ECO:0000256" key="7">
    <source>
        <dbReference type="ARBA" id="ARBA00022989"/>
    </source>
</evidence>
<gene>
    <name evidence="12" type="primary">GAP1_6</name>
    <name evidence="12" type="ORF">KQ657_003710</name>
</gene>
<evidence type="ECO:0000256" key="2">
    <source>
        <dbReference type="ARBA" id="ARBA00006983"/>
    </source>
</evidence>
<dbReference type="InterPro" id="IPR020846">
    <property type="entry name" value="MFS_dom"/>
</dbReference>
<feature type="transmembrane region" description="Helical" evidence="10">
    <location>
        <begin position="505"/>
        <end position="524"/>
    </location>
</feature>
<evidence type="ECO:0000313" key="12">
    <source>
        <dbReference type="EMBL" id="KAG7195185.1"/>
    </source>
</evidence>
<evidence type="ECO:0000313" key="13">
    <source>
        <dbReference type="Proteomes" id="UP000790833"/>
    </source>
</evidence>
<organism evidence="12 13">
    <name type="scientific">Scheffersomyces spartinae</name>
    <dbReference type="NCBI Taxonomy" id="45513"/>
    <lineage>
        <taxon>Eukaryota</taxon>
        <taxon>Fungi</taxon>
        <taxon>Dikarya</taxon>
        <taxon>Ascomycota</taxon>
        <taxon>Saccharomycotina</taxon>
        <taxon>Pichiomycetes</taxon>
        <taxon>Debaryomycetaceae</taxon>
        <taxon>Scheffersomyces</taxon>
    </lineage>
</organism>
<dbReference type="NCBIfam" id="TIGR00913">
    <property type="entry name" value="2A0310"/>
    <property type="match status" value="1"/>
</dbReference>
<dbReference type="InterPro" id="IPR004841">
    <property type="entry name" value="AA-permease/SLC12A_dom"/>
</dbReference>
<evidence type="ECO:0000256" key="8">
    <source>
        <dbReference type="ARBA" id="ARBA00023136"/>
    </source>
</evidence>
<dbReference type="PANTHER" id="PTHR43341:SF1">
    <property type="entry name" value="GENERAL AMINO-ACID PERMEASE GAP1"/>
    <property type="match status" value="1"/>
</dbReference>
<feature type="region of interest" description="Disordered" evidence="9">
    <location>
        <begin position="1"/>
        <end position="27"/>
    </location>
</feature>
<keyword evidence="8 10" id="KW-0472">Membrane</keyword>
<feature type="transmembrane region" description="Helical" evidence="10">
    <location>
        <begin position="80"/>
        <end position="99"/>
    </location>
</feature>
<keyword evidence="5 10" id="KW-0812">Transmembrane</keyword>
<evidence type="ECO:0000256" key="10">
    <source>
        <dbReference type="SAM" id="Phobius"/>
    </source>
</evidence>
<evidence type="ECO:0000256" key="3">
    <source>
        <dbReference type="ARBA" id="ARBA00022448"/>
    </source>
</evidence>